<keyword evidence="5" id="KW-0460">Magnesium</keyword>
<feature type="binding site" evidence="4">
    <location>
        <begin position="182"/>
        <end position="190"/>
    </location>
    <ligand>
        <name>ATP</name>
        <dbReference type="ChEBI" id="CHEBI:30616"/>
    </ligand>
</feature>
<dbReference type="PANTHER" id="PTHR23407">
    <property type="entry name" value="ATPASE INHIBITOR/5-FORMYLTETRAHYDROFOLATE CYCLO-LIGASE"/>
    <property type="match status" value="1"/>
</dbReference>
<dbReference type="InterPro" id="IPR024185">
    <property type="entry name" value="FTHF_cligase-like_sf"/>
</dbReference>
<dbReference type="EMBL" id="JABAGI010000001">
    <property type="protein sequence ID" value="NME61268.1"/>
    <property type="molecule type" value="Genomic_DNA"/>
</dbReference>
<feature type="binding site" evidence="4">
    <location>
        <position position="96"/>
    </location>
    <ligand>
        <name>substrate</name>
    </ligand>
</feature>
<evidence type="ECO:0000256" key="5">
    <source>
        <dbReference type="RuleBase" id="RU361279"/>
    </source>
</evidence>
<gene>
    <name evidence="7" type="ORF">HF844_00345</name>
</gene>
<dbReference type="GO" id="GO:0035999">
    <property type="term" value="P:tetrahydrofolate interconversion"/>
    <property type="evidence" value="ECO:0007669"/>
    <property type="project" value="TreeGrafter"/>
</dbReference>
<protein>
    <recommendedName>
        <fullName evidence="5">5-formyltetrahydrofolate cyclo-ligase</fullName>
        <ecNumber evidence="5">6.3.3.2</ecNumber>
    </recommendedName>
</protein>
<accession>A0A7X9NP74</accession>
<comment type="cofactor">
    <cofactor evidence="5">
        <name>Mg(2+)</name>
        <dbReference type="ChEBI" id="CHEBI:18420"/>
    </cofactor>
</comment>
<sequence>MTTTQSDHASAATTAAIPTTTGPNATPDSAMPAANLAAARAQAKRAARHQALQRRATLSAQAFADARASLARQAEPLVSPLARGTTVAAYVSMGTEPPIDGVLERLLSQGMRVLVPRLGSSKELVCAWSELDALERLHDMPRSASGGLRPREPSGPALASDSLGQAELILVPAFAIDSHGLRLGRGAGWYDRALLHASPQATIIGVCWPWEANVHDLPRDPHDVPVGGILTPESLTIFD</sequence>
<evidence type="ECO:0000256" key="2">
    <source>
        <dbReference type="ARBA" id="ARBA00022741"/>
    </source>
</evidence>
<dbReference type="GO" id="GO:0009396">
    <property type="term" value="P:folic acid-containing compound biosynthetic process"/>
    <property type="evidence" value="ECO:0007669"/>
    <property type="project" value="TreeGrafter"/>
</dbReference>
<evidence type="ECO:0000256" key="1">
    <source>
        <dbReference type="ARBA" id="ARBA00010638"/>
    </source>
</evidence>
<dbReference type="GO" id="GO:0005524">
    <property type="term" value="F:ATP binding"/>
    <property type="evidence" value="ECO:0007669"/>
    <property type="project" value="UniProtKB-KW"/>
</dbReference>
<dbReference type="RefSeq" id="WP_168983618.1">
    <property type="nucleotide sequence ID" value="NZ_JABAGI010000001.1"/>
</dbReference>
<feature type="binding site" evidence="4">
    <location>
        <position position="91"/>
    </location>
    <ligand>
        <name>substrate</name>
    </ligand>
</feature>
<evidence type="ECO:0000256" key="3">
    <source>
        <dbReference type="ARBA" id="ARBA00022840"/>
    </source>
</evidence>
<keyword evidence="7" id="KW-0436">Ligase</keyword>
<evidence type="ECO:0000256" key="6">
    <source>
        <dbReference type="SAM" id="MobiDB-lite"/>
    </source>
</evidence>
<dbReference type="AlphaFoldDB" id="A0A7X9NP74"/>
<comment type="similarity">
    <text evidence="1 5">Belongs to the 5-formyltetrahydrofolate cyclo-ligase family.</text>
</comment>
<dbReference type="GO" id="GO:0030272">
    <property type="term" value="F:5-formyltetrahydrofolate cyclo-ligase activity"/>
    <property type="evidence" value="ECO:0007669"/>
    <property type="project" value="UniProtKB-EC"/>
</dbReference>
<comment type="catalytic activity">
    <reaction evidence="5">
        <text>(6S)-5-formyl-5,6,7,8-tetrahydrofolate + ATP = (6R)-5,10-methenyltetrahydrofolate + ADP + phosphate</text>
        <dbReference type="Rhea" id="RHEA:10488"/>
        <dbReference type="ChEBI" id="CHEBI:30616"/>
        <dbReference type="ChEBI" id="CHEBI:43474"/>
        <dbReference type="ChEBI" id="CHEBI:57455"/>
        <dbReference type="ChEBI" id="CHEBI:57457"/>
        <dbReference type="ChEBI" id="CHEBI:456216"/>
        <dbReference type="EC" id="6.3.3.2"/>
    </reaction>
</comment>
<dbReference type="GO" id="GO:0046872">
    <property type="term" value="F:metal ion binding"/>
    <property type="evidence" value="ECO:0007669"/>
    <property type="project" value="UniProtKB-KW"/>
</dbReference>
<dbReference type="NCBIfam" id="TIGR02727">
    <property type="entry name" value="MTHFS_bact"/>
    <property type="match status" value="1"/>
</dbReference>
<evidence type="ECO:0000313" key="7">
    <source>
        <dbReference type="EMBL" id="NME61268.1"/>
    </source>
</evidence>
<name>A0A7X9NP74_9BIFI</name>
<feature type="region of interest" description="Disordered" evidence="6">
    <location>
        <begin position="1"/>
        <end position="30"/>
    </location>
</feature>
<dbReference type="Pfam" id="PF01812">
    <property type="entry name" value="5-FTHF_cyc-lig"/>
    <property type="match status" value="1"/>
</dbReference>
<keyword evidence="5" id="KW-0479">Metal-binding</keyword>
<dbReference type="Proteomes" id="UP000588369">
    <property type="component" value="Unassembled WGS sequence"/>
</dbReference>
<feature type="binding site" evidence="4">
    <location>
        <begin position="44"/>
        <end position="48"/>
    </location>
    <ligand>
        <name>ATP</name>
        <dbReference type="ChEBI" id="CHEBI:30616"/>
    </ligand>
</feature>
<comment type="caution">
    <text evidence="7">The sequence shown here is derived from an EMBL/GenBank/DDBJ whole genome shotgun (WGS) entry which is preliminary data.</text>
</comment>
<dbReference type="InterPro" id="IPR037171">
    <property type="entry name" value="NagB/RpiA_transferase-like"/>
</dbReference>
<dbReference type="PIRSF" id="PIRSF006806">
    <property type="entry name" value="FTHF_cligase"/>
    <property type="match status" value="1"/>
</dbReference>
<evidence type="ECO:0000313" key="8">
    <source>
        <dbReference type="Proteomes" id="UP000588369"/>
    </source>
</evidence>
<organism evidence="7 8">
    <name type="scientific">Bifidobacterium thermophilum</name>
    <dbReference type="NCBI Taxonomy" id="33905"/>
    <lineage>
        <taxon>Bacteria</taxon>
        <taxon>Bacillati</taxon>
        <taxon>Actinomycetota</taxon>
        <taxon>Actinomycetes</taxon>
        <taxon>Bifidobacteriales</taxon>
        <taxon>Bifidobacteriaceae</taxon>
        <taxon>Bifidobacterium</taxon>
    </lineage>
</organism>
<dbReference type="EC" id="6.3.3.2" evidence="5"/>
<dbReference type="SUPFAM" id="SSF100950">
    <property type="entry name" value="NagB/RpiA/CoA transferase-like"/>
    <property type="match status" value="1"/>
</dbReference>
<reference evidence="7 8" key="1">
    <citation type="submission" date="2020-04" db="EMBL/GenBank/DDBJ databases">
        <authorList>
            <person name="Hitch T.C.A."/>
            <person name="Wylensek D."/>
            <person name="Clavel T."/>
        </authorList>
    </citation>
    <scope>NUCLEOTIDE SEQUENCE [LARGE SCALE GENOMIC DNA]</scope>
    <source>
        <strain evidence="7 8">BSM-130-P53-3C</strain>
    </source>
</reference>
<evidence type="ECO:0000256" key="4">
    <source>
        <dbReference type="PIRSR" id="PIRSR006806-1"/>
    </source>
</evidence>
<keyword evidence="2 4" id="KW-0547">Nucleotide-binding</keyword>
<proteinExistence type="inferred from homology"/>
<dbReference type="Gene3D" id="3.40.50.10420">
    <property type="entry name" value="NagB/RpiA/CoA transferase-like"/>
    <property type="match status" value="1"/>
</dbReference>
<keyword evidence="3 4" id="KW-0067">ATP-binding</keyword>
<dbReference type="PANTHER" id="PTHR23407:SF1">
    <property type="entry name" value="5-FORMYLTETRAHYDROFOLATE CYCLO-LIGASE"/>
    <property type="match status" value="1"/>
</dbReference>
<dbReference type="InterPro" id="IPR002698">
    <property type="entry name" value="FTHF_cligase"/>
</dbReference>